<proteinExistence type="predicted"/>
<gene>
    <name evidence="4" type="ORF">SAMN05421642_12018</name>
</gene>
<dbReference type="Proteomes" id="UP000198327">
    <property type="component" value="Unassembled WGS sequence"/>
</dbReference>
<organism evidence="4 5">
    <name type="scientific">Rhodococcoides kyotonense</name>
    <dbReference type="NCBI Taxonomy" id="398843"/>
    <lineage>
        <taxon>Bacteria</taxon>
        <taxon>Bacillati</taxon>
        <taxon>Actinomycetota</taxon>
        <taxon>Actinomycetes</taxon>
        <taxon>Mycobacteriales</taxon>
        <taxon>Nocardiaceae</taxon>
        <taxon>Rhodococcoides</taxon>
    </lineage>
</organism>
<name>A0A239MMR9_9NOCA</name>
<dbReference type="STRING" id="398843.A3K89_13870"/>
<dbReference type="Pfam" id="PF04024">
    <property type="entry name" value="PspC"/>
    <property type="match status" value="1"/>
</dbReference>
<evidence type="ECO:0000259" key="3">
    <source>
        <dbReference type="Pfam" id="PF04024"/>
    </source>
</evidence>
<feature type="transmembrane region" description="Helical" evidence="2">
    <location>
        <begin position="310"/>
        <end position="331"/>
    </location>
</feature>
<dbReference type="EMBL" id="FZOW01000020">
    <property type="protein sequence ID" value="SNT44147.1"/>
    <property type="molecule type" value="Genomic_DNA"/>
</dbReference>
<feature type="transmembrane region" description="Helical" evidence="2">
    <location>
        <begin position="103"/>
        <end position="122"/>
    </location>
</feature>
<evidence type="ECO:0000256" key="2">
    <source>
        <dbReference type="SAM" id="Phobius"/>
    </source>
</evidence>
<evidence type="ECO:0000313" key="5">
    <source>
        <dbReference type="Proteomes" id="UP000198327"/>
    </source>
</evidence>
<feature type="transmembrane region" description="Helical" evidence="2">
    <location>
        <begin position="286"/>
        <end position="304"/>
    </location>
</feature>
<evidence type="ECO:0000256" key="1">
    <source>
        <dbReference type="SAM" id="MobiDB-lite"/>
    </source>
</evidence>
<evidence type="ECO:0000313" key="4">
    <source>
        <dbReference type="EMBL" id="SNT44147.1"/>
    </source>
</evidence>
<keyword evidence="5" id="KW-1185">Reference proteome</keyword>
<feature type="region of interest" description="Disordered" evidence="1">
    <location>
        <begin position="209"/>
        <end position="248"/>
    </location>
</feature>
<keyword evidence="2" id="KW-0472">Membrane</keyword>
<feature type="transmembrane region" description="Helical" evidence="2">
    <location>
        <begin position="54"/>
        <end position="82"/>
    </location>
</feature>
<feature type="transmembrane region" description="Helical" evidence="2">
    <location>
        <begin position="338"/>
        <end position="360"/>
    </location>
</feature>
<dbReference type="AlphaFoldDB" id="A0A239MMR9"/>
<dbReference type="InterPro" id="IPR007168">
    <property type="entry name" value="Phageshock_PspC_N"/>
</dbReference>
<keyword evidence="2" id="KW-1133">Transmembrane helix</keyword>
<protein>
    <submittedName>
        <fullName evidence="4">Phage shock protein PspC (Stress-responsive transcriptional regulator)</fullName>
    </submittedName>
</protein>
<sequence length="469" mass="49340">MFAAAESDDGSMSQATVSEQLQQMWRTRPYRLPQRGHIAGVAAGIGYRYNVDPVLIRVAFVVGTIFGGAGIVLYLAAWLLFSKAGDTASPAESLVGKGNSSESNTKIVVLVVALIIAVTTLGPVGVGLGGSGVISMLALLGGLWLLHQRTPEPPAFLPGGTQTYTQQGFPISFNTPYTPNPWAGANYRPPQYESRTAAYNQYTPYTRLPESYVPKPAPPQTESTNPVDLTKHESATEQPAVPNAPTPPSWDPLGVAPFAWDLPEPTVDATPVVAEKKRRSRWTSSFIGLALVAAAITGAVAAATDSEWLSPARIAAVALVVVGTGLVVGAFLRKGYGLLIVTGPLLAFVVFASIVGPVQFDGQYSGQQNYAPTTVAGLQPTYTVQGGDLQLDLRGLTLTEDKTIEVDVTAGNATIMLPPSMNYSTECVAIAASTNCDEPGVQQGNSPENTAVLTIDATARAGNLEVIRD</sequence>
<feature type="domain" description="Phage shock protein PspC N-terminal" evidence="3">
    <location>
        <begin position="28"/>
        <end position="82"/>
    </location>
</feature>
<keyword evidence="2" id="KW-0812">Transmembrane</keyword>
<reference evidence="5" key="1">
    <citation type="submission" date="2017-06" db="EMBL/GenBank/DDBJ databases">
        <authorList>
            <person name="Varghese N."/>
            <person name="Submissions S."/>
        </authorList>
    </citation>
    <scope>NUCLEOTIDE SEQUENCE [LARGE SCALE GENOMIC DNA]</scope>
    <source>
        <strain evidence="5">JCM 23211</strain>
    </source>
</reference>
<accession>A0A239MMR9</accession>